<comment type="caution">
    <text evidence="1">The sequence shown here is derived from an EMBL/GenBank/DDBJ whole genome shotgun (WGS) entry which is preliminary data.</text>
</comment>
<dbReference type="OrthoDB" id="2319496at2"/>
<evidence type="ECO:0000313" key="1">
    <source>
        <dbReference type="EMBL" id="GEP71418.1"/>
    </source>
</evidence>
<evidence type="ECO:0000313" key="2">
    <source>
        <dbReference type="Proteomes" id="UP000321569"/>
    </source>
</evidence>
<protein>
    <submittedName>
        <fullName evidence="1">Uncharacterized protein</fullName>
    </submittedName>
</protein>
<dbReference type="InterPro" id="IPR016977">
    <property type="entry name" value="ComGF"/>
</dbReference>
<organism evidence="1 2">
    <name type="scientific">Lentilactobacillus rapi</name>
    <dbReference type="NCBI Taxonomy" id="481723"/>
    <lineage>
        <taxon>Bacteria</taxon>
        <taxon>Bacillati</taxon>
        <taxon>Bacillota</taxon>
        <taxon>Bacilli</taxon>
        <taxon>Lactobacillales</taxon>
        <taxon>Lactobacillaceae</taxon>
        <taxon>Lentilactobacillus</taxon>
    </lineage>
</organism>
<dbReference type="EMBL" id="BKAM01000001">
    <property type="protein sequence ID" value="GEP71418.1"/>
    <property type="molecule type" value="Genomic_DNA"/>
</dbReference>
<dbReference type="AlphaFoldDB" id="A0A512PJQ2"/>
<gene>
    <name evidence="1" type="ORF">LRA02_02860</name>
</gene>
<dbReference type="Proteomes" id="UP000321569">
    <property type="component" value="Unassembled WGS sequence"/>
</dbReference>
<reference evidence="1 2" key="1">
    <citation type="submission" date="2019-07" db="EMBL/GenBank/DDBJ databases">
        <title>Whole genome shotgun sequence of Lactobacillus rapi NBRC 109618.</title>
        <authorList>
            <person name="Hosoyama A."/>
            <person name="Uohara A."/>
            <person name="Ohji S."/>
            <person name="Ichikawa N."/>
        </authorList>
    </citation>
    <scope>NUCLEOTIDE SEQUENCE [LARGE SCALE GENOMIC DNA]</scope>
    <source>
        <strain evidence="1 2">NBRC 109618</strain>
    </source>
</reference>
<proteinExistence type="predicted"/>
<accession>A0A512PJQ2</accession>
<sequence length="121" mass="14336">MICICAVWTVVVMIKYVGQTRNRHQVDFYSYVQILESERFKFELQNVRSKDVRMYSPVTKKKYQMQLYDDMIRITGVKMGHIRALTAVKDVKWSRDRGCLKTVVTFSNDQTCYAYSKISKK</sequence>
<dbReference type="STRING" id="1423795.FD12_GL000488"/>
<name>A0A512PJQ2_9LACO</name>
<dbReference type="Pfam" id="PF15980">
    <property type="entry name" value="ComGF"/>
    <property type="match status" value="1"/>
</dbReference>